<dbReference type="EMBL" id="BMVF01000021">
    <property type="protein sequence ID" value="GHD95223.1"/>
    <property type="molecule type" value="Genomic_DNA"/>
</dbReference>
<gene>
    <name evidence="8" type="ORF">GCM10010508_59140</name>
</gene>
<dbReference type="Gene3D" id="3.40.50.11820">
    <property type="match status" value="1"/>
</dbReference>
<organism evidence="8 9">
    <name type="scientific">Streptomyces naganishii JCM 4654</name>
    <dbReference type="NCBI Taxonomy" id="1306179"/>
    <lineage>
        <taxon>Bacteria</taxon>
        <taxon>Bacillati</taxon>
        <taxon>Actinomycetota</taxon>
        <taxon>Actinomycetes</taxon>
        <taxon>Kitasatosporales</taxon>
        <taxon>Streptomycetaceae</taxon>
        <taxon>Streptomyces</taxon>
    </lineage>
</organism>
<evidence type="ECO:0000256" key="3">
    <source>
        <dbReference type="ARBA" id="ARBA00022475"/>
    </source>
</evidence>
<evidence type="ECO:0000259" key="7">
    <source>
        <dbReference type="Pfam" id="PF00535"/>
    </source>
</evidence>
<dbReference type="InterPro" id="IPR043149">
    <property type="entry name" value="TagF_N"/>
</dbReference>
<dbReference type="PANTHER" id="PTHR37316:SF3">
    <property type="entry name" value="TEICHOIC ACID GLYCEROL-PHOSPHATE TRANSFERASE"/>
    <property type="match status" value="1"/>
</dbReference>
<evidence type="ECO:0000256" key="1">
    <source>
        <dbReference type="ARBA" id="ARBA00004202"/>
    </source>
</evidence>
<comment type="subcellular location">
    <subcellularLocation>
        <location evidence="1">Cell membrane</location>
        <topology evidence="1">Peripheral membrane protein</topology>
    </subcellularLocation>
</comment>
<dbReference type="InterPro" id="IPR051612">
    <property type="entry name" value="Teichoic_Acid_Biosynth"/>
</dbReference>
<dbReference type="SUPFAM" id="SSF53448">
    <property type="entry name" value="Nucleotide-diphospho-sugar transferases"/>
    <property type="match status" value="1"/>
</dbReference>
<dbReference type="InterPro" id="IPR043148">
    <property type="entry name" value="TagF_C"/>
</dbReference>
<dbReference type="Gene3D" id="3.40.50.12580">
    <property type="match status" value="1"/>
</dbReference>
<keyword evidence="4" id="KW-0808">Transferase</keyword>
<dbReference type="GO" id="GO:0047355">
    <property type="term" value="F:CDP-glycerol glycerophosphotransferase activity"/>
    <property type="evidence" value="ECO:0007669"/>
    <property type="project" value="InterPro"/>
</dbReference>
<dbReference type="InterPro" id="IPR007554">
    <property type="entry name" value="Glycerophosphate_synth"/>
</dbReference>
<dbReference type="PANTHER" id="PTHR37316">
    <property type="entry name" value="TEICHOIC ACID GLYCEROL-PHOSPHATE PRIMASE"/>
    <property type="match status" value="1"/>
</dbReference>
<evidence type="ECO:0000313" key="8">
    <source>
        <dbReference type="EMBL" id="GHD95223.1"/>
    </source>
</evidence>
<name>A0A918Y8Z1_9ACTN</name>
<evidence type="ECO:0000313" key="9">
    <source>
        <dbReference type="Proteomes" id="UP000608955"/>
    </source>
</evidence>
<keyword evidence="5" id="KW-0777">Teichoic acid biosynthesis</keyword>
<reference evidence="8" key="2">
    <citation type="submission" date="2020-09" db="EMBL/GenBank/DDBJ databases">
        <authorList>
            <person name="Sun Q."/>
            <person name="Ohkuma M."/>
        </authorList>
    </citation>
    <scope>NUCLEOTIDE SEQUENCE</scope>
    <source>
        <strain evidence="8">JCM 4654</strain>
    </source>
</reference>
<sequence length="960" mass="109907">MAVSTVAPDPDVSVVVIVYNDEERLPTAVGSVLEQTLRNVEVIIADDCSTDGSYEVAQKLASAHPGKVRAIRLPENSGGCGEPRNQGVKVARGRYVMFLDSDDTLERNACRNMIEAADRTGADLVSGLCVRVHTDSRHDKRILWYPWLYRGTRTLDSVAELPDLFVFDTLSTNKCYRRDFLLANDLTFPRGIHYEDLLFSAQAYLAAEKITLIPNTVYYWNVVEKTAAKSISNRRNEIRNFADRVEIHRRIDAILDRQGQDELKLRKDIKFLKHDLVLYLRELPFLDNDYRHGFAELARGYVQDFPEAAYAELDRVHAICAQLLLREDWTDLMPAIDTLINRNKISAPLVEHDGRIYWTDRYLDDPEMRAVLDVTTLGYHAKPVDAMFLRNQLTEYTARGGDLVLAGEIVNPLHTIAPDATLAAELEFRARRRSLQTFRFPVATPRHEGDAIAWRAEVPLARRLRPLGIIDDVWDVRLHLTVDGKRTTSRLTVGTVDLEHAQDLPVRPRLTRLMADRVEAQVSAKGHLAFRLIQQGQAARTGRAVVERNLHGGPARAAKGAYRKLRAVRRDLNSGDRKLQVYERMLTRLPVRKGTVVFESHLGKQYSDSPRAIYEELKRRGTPITAIWSYAGERPTGFPEDVELVRRWSWRYLRALAQAEYWIDNQGYPLRLAKRPETTYIQTWHGSALKRMGFDEPTYRMQSEQEQRAYQQALDRFDHFVVRSEHDVRTLARAYRIPEHKLLRTGYPRNDALVRAREGTEAGPEARRIAERLGIDPSRRVLLYAPTFRAHPDGRVRDFEFPFDVERFAARYGDQFTLLVRAHYLNRLTLPPSVAGRVVNVSAEPDITPLMLLADGLITDYSSVMFDYALLQRPIVFYAHDWEEYAEDTRGTYFDLLTEAPGPVPRTEEELFSVLDDLGGVHTRHEARLKEFVDKYGEYDRGDAAAQIVDRFFGPAGEAR</sequence>
<reference evidence="8" key="1">
    <citation type="journal article" date="2014" name="Int. J. Syst. Evol. Microbiol.">
        <title>Complete genome sequence of Corynebacterium casei LMG S-19264T (=DSM 44701T), isolated from a smear-ripened cheese.</title>
        <authorList>
            <consortium name="US DOE Joint Genome Institute (JGI-PGF)"/>
            <person name="Walter F."/>
            <person name="Albersmeier A."/>
            <person name="Kalinowski J."/>
            <person name="Ruckert C."/>
        </authorList>
    </citation>
    <scope>NUCLEOTIDE SEQUENCE</scope>
    <source>
        <strain evidence="8">JCM 4654</strain>
    </source>
</reference>
<protein>
    <recommendedName>
        <fullName evidence="7">Glycosyltransferase 2-like domain-containing protein</fullName>
    </recommendedName>
</protein>
<dbReference type="AlphaFoldDB" id="A0A918Y8Z1"/>
<dbReference type="Gene3D" id="3.90.550.10">
    <property type="entry name" value="Spore Coat Polysaccharide Biosynthesis Protein SpsA, Chain A"/>
    <property type="match status" value="1"/>
</dbReference>
<dbReference type="InterPro" id="IPR029044">
    <property type="entry name" value="Nucleotide-diphossugar_trans"/>
</dbReference>
<keyword evidence="3" id="KW-1003">Cell membrane</keyword>
<comment type="caution">
    <text evidence="8">The sequence shown here is derived from an EMBL/GenBank/DDBJ whole genome shotgun (WGS) entry which is preliminary data.</text>
</comment>
<accession>A0A918Y8Z1</accession>
<evidence type="ECO:0000256" key="4">
    <source>
        <dbReference type="ARBA" id="ARBA00022679"/>
    </source>
</evidence>
<feature type="domain" description="Glycosyltransferase 2-like" evidence="7">
    <location>
        <begin position="13"/>
        <end position="159"/>
    </location>
</feature>
<evidence type="ECO:0000256" key="5">
    <source>
        <dbReference type="ARBA" id="ARBA00022944"/>
    </source>
</evidence>
<comment type="similarity">
    <text evidence="2">Belongs to the CDP-glycerol glycerophosphotransferase family.</text>
</comment>
<dbReference type="Pfam" id="PF00535">
    <property type="entry name" value="Glycos_transf_2"/>
    <property type="match status" value="1"/>
</dbReference>
<dbReference type="GO" id="GO:0005886">
    <property type="term" value="C:plasma membrane"/>
    <property type="evidence" value="ECO:0007669"/>
    <property type="project" value="UniProtKB-SubCell"/>
</dbReference>
<dbReference type="Pfam" id="PF04464">
    <property type="entry name" value="Glyphos_transf"/>
    <property type="match status" value="1"/>
</dbReference>
<evidence type="ECO:0000256" key="6">
    <source>
        <dbReference type="ARBA" id="ARBA00023136"/>
    </source>
</evidence>
<dbReference type="Proteomes" id="UP000608955">
    <property type="component" value="Unassembled WGS sequence"/>
</dbReference>
<keyword evidence="6" id="KW-0472">Membrane</keyword>
<dbReference type="InterPro" id="IPR001173">
    <property type="entry name" value="Glyco_trans_2-like"/>
</dbReference>
<evidence type="ECO:0000256" key="2">
    <source>
        <dbReference type="ARBA" id="ARBA00010488"/>
    </source>
</evidence>
<dbReference type="CDD" id="cd00761">
    <property type="entry name" value="Glyco_tranf_GTA_type"/>
    <property type="match status" value="1"/>
</dbReference>
<proteinExistence type="inferred from homology"/>
<dbReference type="GO" id="GO:0019350">
    <property type="term" value="P:teichoic acid biosynthetic process"/>
    <property type="evidence" value="ECO:0007669"/>
    <property type="project" value="UniProtKB-KW"/>
</dbReference>
<keyword evidence="9" id="KW-1185">Reference proteome</keyword>
<dbReference type="SUPFAM" id="SSF53756">
    <property type="entry name" value="UDP-Glycosyltransferase/glycogen phosphorylase"/>
    <property type="match status" value="1"/>
</dbReference>